<sequence length="140" mass="16205">MVFVFEFYENELSQTLMLAQPNNRYEFEGSDNPKLGTKALTQIVREVLEEVFEARIREISETLQGKSNDCRKKIDRSSPRLEPRSMKHVKMHFGDSKGITEGATNEMSELGCGHYKKCHSGNCWKKLGSCLKYESREHRI</sequence>
<dbReference type="OrthoDB" id="851428at2759"/>
<protein>
    <submittedName>
        <fullName evidence="1">Uncharacterized protein</fullName>
    </submittedName>
</protein>
<comment type="caution">
    <text evidence="1">The sequence shown here is derived from an EMBL/GenBank/DDBJ whole genome shotgun (WGS) entry which is preliminary data.</text>
</comment>
<dbReference type="EMBL" id="JAIQCV010000005">
    <property type="protein sequence ID" value="KAH1097709.1"/>
    <property type="molecule type" value="Genomic_DNA"/>
</dbReference>
<dbReference type="AlphaFoldDB" id="A0A9D3VXD0"/>
<gene>
    <name evidence="1" type="ORF">J1N35_014630</name>
</gene>
<dbReference type="Proteomes" id="UP000828251">
    <property type="component" value="Unassembled WGS sequence"/>
</dbReference>
<proteinExistence type="predicted"/>
<reference evidence="1 2" key="1">
    <citation type="journal article" date="2021" name="Plant Biotechnol. J.">
        <title>Multi-omics assisted identification of the key and species-specific regulatory components of drought-tolerant mechanisms in Gossypium stocksii.</title>
        <authorList>
            <person name="Yu D."/>
            <person name="Ke L."/>
            <person name="Zhang D."/>
            <person name="Wu Y."/>
            <person name="Sun Y."/>
            <person name="Mei J."/>
            <person name="Sun J."/>
            <person name="Sun Y."/>
        </authorList>
    </citation>
    <scope>NUCLEOTIDE SEQUENCE [LARGE SCALE GENOMIC DNA]</scope>
    <source>
        <strain evidence="2">cv. E1</strain>
        <tissue evidence="1">Leaf</tissue>
    </source>
</reference>
<evidence type="ECO:0000313" key="1">
    <source>
        <dbReference type="EMBL" id="KAH1097709.1"/>
    </source>
</evidence>
<name>A0A9D3VXD0_9ROSI</name>
<keyword evidence="2" id="KW-1185">Reference proteome</keyword>
<accession>A0A9D3VXD0</accession>
<evidence type="ECO:0000313" key="2">
    <source>
        <dbReference type="Proteomes" id="UP000828251"/>
    </source>
</evidence>
<organism evidence="1 2">
    <name type="scientific">Gossypium stocksii</name>
    <dbReference type="NCBI Taxonomy" id="47602"/>
    <lineage>
        <taxon>Eukaryota</taxon>
        <taxon>Viridiplantae</taxon>
        <taxon>Streptophyta</taxon>
        <taxon>Embryophyta</taxon>
        <taxon>Tracheophyta</taxon>
        <taxon>Spermatophyta</taxon>
        <taxon>Magnoliopsida</taxon>
        <taxon>eudicotyledons</taxon>
        <taxon>Gunneridae</taxon>
        <taxon>Pentapetalae</taxon>
        <taxon>rosids</taxon>
        <taxon>malvids</taxon>
        <taxon>Malvales</taxon>
        <taxon>Malvaceae</taxon>
        <taxon>Malvoideae</taxon>
        <taxon>Gossypium</taxon>
    </lineage>
</organism>